<evidence type="ECO:0000313" key="3">
    <source>
        <dbReference type="EMBL" id="SDX54885.1"/>
    </source>
</evidence>
<proteinExistence type="predicted"/>
<dbReference type="AlphaFoldDB" id="A0A1H3CLA7"/>
<sequence>MADEFVKGLGIFTGGGLAWMVLAGWYRTPSFESSQQLVAPISIGDSATMFDSLGVLLMDALFWFTVIGALTFWVGIPLIRQAREAIEERAQ</sequence>
<evidence type="ECO:0000259" key="2">
    <source>
        <dbReference type="Pfam" id="PF23996"/>
    </source>
</evidence>
<dbReference type="InterPro" id="IPR055738">
    <property type="entry name" value="DUF7314"/>
</dbReference>
<protein>
    <recommendedName>
        <fullName evidence="2">DUF7314 domain-containing protein</fullName>
    </recommendedName>
</protein>
<keyword evidence="4" id="KW-1185">Reference proteome</keyword>
<keyword evidence="1" id="KW-0812">Transmembrane</keyword>
<organism evidence="3 4">
    <name type="scientific">Halobellus clavatus</name>
    <dbReference type="NCBI Taxonomy" id="660517"/>
    <lineage>
        <taxon>Archaea</taxon>
        <taxon>Methanobacteriati</taxon>
        <taxon>Methanobacteriota</taxon>
        <taxon>Stenosarchaea group</taxon>
        <taxon>Halobacteria</taxon>
        <taxon>Halobacteriales</taxon>
        <taxon>Haloferacaceae</taxon>
        <taxon>Halobellus</taxon>
    </lineage>
</organism>
<dbReference type="Pfam" id="PF23996">
    <property type="entry name" value="DUF7314"/>
    <property type="match status" value="1"/>
</dbReference>
<name>A0A1H3CLA7_9EURY</name>
<dbReference type="OrthoDB" id="209648at2157"/>
<feature type="transmembrane region" description="Helical" evidence="1">
    <location>
        <begin position="60"/>
        <end position="79"/>
    </location>
</feature>
<feature type="transmembrane region" description="Helical" evidence="1">
    <location>
        <begin position="9"/>
        <end position="26"/>
    </location>
</feature>
<gene>
    <name evidence="3" type="ORF">SAMN04487946_10176</name>
</gene>
<keyword evidence="1" id="KW-0472">Membrane</keyword>
<feature type="domain" description="DUF7314" evidence="2">
    <location>
        <begin position="1"/>
        <end position="89"/>
    </location>
</feature>
<reference evidence="4" key="1">
    <citation type="submission" date="2016-10" db="EMBL/GenBank/DDBJ databases">
        <authorList>
            <person name="Varghese N."/>
            <person name="Submissions S."/>
        </authorList>
    </citation>
    <scope>NUCLEOTIDE SEQUENCE [LARGE SCALE GENOMIC DNA]</scope>
    <source>
        <strain evidence="4">CGMCC 1.10118</strain>
    </source>
</reference>
<dbReference type="STRING" id="660517.SAMN04487946_10176"/>
<keyword evidence="1" id="KW-1133">Transmembrane helix</keyword>
<accession>A0A1H3CLA7</accession>
<dbReference type="EMBL" id="FNPB01000001">
    <property type="protein sequence ID" value="SDX54885.1"/>
    <property type="molecule type" value="Genomic_DNA"/>
</dbReference>
<evidence type="ECO:0000256" key="1">
    <source>
        <dbReference type="SAM" id="Phobius"/>
    </source>
</evidence>
<dbReference type="RefSeq" id="WP_089763917.1">
    <property type="nucleotide sequence ID" value="NZ_FNPB01000001.1"/>
</dbReference>
<evidence type="ECO:0000313" key="4">
    <source>
        <dbReference type="Proteomes" id="UP000199170"/>
    </source>
</evidence>
<dbReference type="Proteomes" id="UP000199170">
    <property type="component" value="Unassembled WGS sequence"/>
</dbReference>